<dbReference type="EMBL" id="MFEN01000001">
    <property type="protein sequence ID" value="OGE84676.1"/>
    <property type="molecule type" value="Genomic_DNA"/>
</dbReference>
<keyword evidence="1" id="KW-0812">Transmembrane</keyword>
<feature type="transmembrane region" description="Helical" evidence="1">
    <location>
        <begin position="12"/>
        <end position="31"/>
    </location>
</feature>
<protein>
    <recommendedName>
        <fullName evidence="4">DUF11 domain-containing protein</fullName>
    </recommendedName>
</protein>
<accession>A0A1F5P442</accession>
<comment type="caution">
    <text evidence="2">The sequence shown here is derived from an EMBL/GenBank/DDBJ whole genome shotgun (WGS) entry which is preliminary data.</text>
</comment>
<evidence type="ECO:0000256" key="1">
    <source>
        <dbReference type="SAM" id="Phobius"/>
    </source>
</evidence>
<name>A0A1F5P442_9BACT</name>
<evidence type="ECO:0000313" key="3">
    <source>
        <dbReference type="Proteomes" id="UP000176339"/>
    </source>
</evidence>
<sequence>MKLLKYKIVGWKTVLTTLVAGLVFLSGWYGYTRISNAGITFEAAADSDTEKIGLPFDIRFTVSNDSDSFLKNVVMSLHLPNGSVLASGEDRRITSLEIGEMRPGEIKEESFAVILLDSGSDTREFDASISYAAGSLTATFEKSQIVKVSAEPFPLSFEASSPENVFAGDDFETTVKYKNTGERALPQFRLKLDHPEVFRLSSSSPKADEDSSWGVDSLFPDAEGEIKYAGSADLPDDSNFEVLLKVLLRVGEREYAVLTVPISVAISPAPISLKTYIADPKSAYGPSDRLNYILSYKNNTDIAFENVVLTAKLSGAMFDMQSLVVSNAAFSAASRTITWRPETTMALSSLQAHAAGTVGFSIKLKDSYPIKKLNDKNFTVKVDGRIESRTVPPDIAADKTVGLSSIESKVAGHIVVDASGYFRDAAALILNNGPWPPKVETPTDFTIHWTLANFATDVSNIEVRAELSNRVVFTGVVKSNIAALPEMDGETGQIVWKIGRLFATTGVISEKPEAVFQVRATPSDFMAGNYMQLLGPTSVKAMDDFIGLELTAFAEQVTTRLQADATVKEGEGIVTR</sequence>
<keyword evidence="1" id="KW-0472">Membrane</keyword>
<reference evidence="2 3" key="1">
    <citation type="journal article" date="2016" name="Nat. Commun.">
        <title>Thousands of microbial genomes shed light on interconnected biogeochemical processes in an aquifer system.</title>
        <authorList>
            <person name="Anantharaman K."/>
            <person name="Brown C.T."/>
            <person name="Hug L.A."/>
            <person name="Sharon I."/>
            <person name="Castelle C.J."/>
            <person name="Probst A.J."/>
            <person name="Thomas B.C."/>
            <person name="Singh A."/>
            <person name="Wilkins M.J."/>
            <person name="Karaoz U."/>
            <person name="Brodie E.L."/>
            <person name="Williams K.H."/>
            <person name="Hubbard S.S."/>
            <person name="Banfield J.F."/>
        </authorList>
    </citation>
    <scope>NUCLEOTIDE SEQUENCE [LARGE SCALE GENOMIC DNA]</scope>
</reference>
<dbReference type="Proteomes" id="UP000176339">
    <property type="component" value="Unassembled WGS sequence"/>
</dbReference>
<gene>
    <name evidence="2" type="ORF">A2846_04095</name>
</gene>
<evidence type="ECO:0008006" key="4">
    <source>
        <dbReference type="Google" id="ProtNLM"/>
    </source>
</evidence>
<organism evidence="2 3">
    <name type="scientific">Candidatus Doudnabacteria bacterium RIFCSPHIGHO2_01_FULL_49_9</name>
    <dbReference type="NCBI Taxonomy" id="1817827"/>
    <lineage>
        <taxon>Bacteria</taxon>
        <taxon>Candidatus Doudnaibacteriota</taxon>
    </lineage>
</organism>
<proteinExistence type="predicted"/>
<keyword evidence="1" id="KW-1133">Transmembrane helix</keyword>
<evidence type="ECO:0000313" key="2">
    <source>
        <dbReference type="EMBL" id="OGE84676.1"/>
    </source>
</evidence>
<dbReference type="AlphaFoldDB" id="A0A1F5P442"/>